<keyword evidence="2" id="KW-0472">Membrane</keyword>
<protein>
    <submittedName>
        <fullName evidence="3">Uncharacterized protein</fullName>
    </submittedName>
</protein>
<dbReference type="EMBL" id="CP133622">
    <property type="protein sequence ID" value="WMV54568.1"/>
    <property type="molecule type" value="Genomic_DNA"/>
</dbReference>
<accession>A0AAF0V0J5</accession>
<sequence>MRDIIVDGHNPTLSPVRMGIRNKIGSILFRLNKIIRVPQMCFSFILFVLVEFYLRMNVPKGRYCNTSALRKVGRGLKGFSRTQTVPGDPPRSPRQDVKGTMTCYSARDKKPEPTPTRFPLMDP</sequence>
<feature type="region of interest" description="Disordered" evidence="1">
    <location>
        <begin position="79"/>
        <end position="123"/>
    </location>
</feature>
<dbReference type="Proteomes" id="UP001234989">
    <property type="component" value="Chromosome 11"/>
</dbReference>
<name>A0AAF0V0J5_SOLVR</name>
<evidence type="ECO:0000313" key="4">
    <source>
        <dbReference type="Proteomes" id="UP001234989"/>
    </source>
</evidence>
<reference evidence="3" key="1">
    <citation type="submission" date="2023-08" db="EMBL/GenBank/DDBJ databases">
        <title>A de novo genome assembly of Solanum verrucosum Schlechtendal, a Mexican diploid species geographically isolated from the other diploid A-genome species in potato relatives.</title>
        <authorList>
            <person name="Hosaka K."/>
        </authorList>
    </citation>
    <scope>NUCLEOTIDE SEQUENCE</scope>
    <source>
        <tissue evidence="3">Young leaves</tissue>
    </source>
</reference>
<dbReference type="AlphaFoldDB" id="A0AAF0V0J5"/>
<evidence type="ECO:0000256" key="1">
    <source>
        <dbReference type="SAM" id="MobiDB-lite"/>
    </source>
</evidence>
<proteinExistence type="predicted"/>
<keyword evidence="2" id="KW-0812">Transmembrane</keyword>
<feature type="transmembrane region" description="Helical" evidence="2">
    <location>
        <begin position="34"/>
        <end position="54"/>
    </location>
</feature>
<keyword evidence="4" id="KW-1185">Reference proteome</keyword>
<gene>
    <name evidence="3" type="ORF">MTR67_047953</name>
</gene>
<keyword evidence="2" id="KW-1133">Transmembrane helix</keyword>
<organism evidence="3 4">
    <name type="scientific">Solanum verrucosum</name>
    <dbReference type="NCBI Taxonomy" id="315347"/>
    <lineage>
        <taxon>Eukaryota</taxon>
        <taxon>Viridiplantae</taxon>
        <taxon>Streptophyta</taxon>
        <taxon>Embryophyta</taxon>
        <taxon>Tracheophyta</taxon>
        <taxon>Spermatophyta</taxon>
        <taxon>Magnoliopsida</taxon>
        <taxon>eudicotyledons</taxon>
        <taxon>Gunneridae</taxon>
        <taxon>Pentapetalae</taxon>
        <taxon>asterids</taxon>
        <taxon>lamiids</taxon>
        <taxon>Solanales</taxon>
        <taxon>Solanaceae</taxon>
        <taxon>Solanoideae</taxon>
        <taxon>Solaneae</taxon>
        <taxon>Solanum</taxon>
    </lineage>
</organism>
<evidence type="ECO:0000256" key="2">
    <source>
        <dbReference type="SAM" id="Phobius"/>
    </source>
</evidence>
<evidence type="ECO:0000313" key="3">
    <source>
        <dbReference type="EMBL" id="WMV54568.1"/>
    </source>
</evidence>